<protein>
    <submittedName>
        <fullName evidence="2">Uncharacterized protein</fullName>
    </submittedName>
</protein>
<gene>
    <name evidence="2" type="ORF">HERI1096_LOCUS9386</name>
</gene>
<dbReference type="AlphaFoldDB" id="A0A7S3EUI8"/>
<dbReference type="EMBL" id="HBHX01016772">
    <property type="protein sequence ID" value="CAE0108726.1"/>
    <property type="molecule type" value="Transcribed_RNA"/>
</dbReference>
<reference evidence="2" key="1">
    <citation type="submission" date="2021-01" db="EMBL/GenBank/DDBJ databases">
        <authorList>
            <person name="Corre E."/>
            <person name="Pelletier E."/>
            <person name="Niang G."/>
            <person name="Scheremetjew M."/>
            <person name="Finn R."/>
            <person name="Kale V."/>
            <person name="Holt S."/>
            <person name="Cochrane G."/>
            <person name="Meng A."/>
            <person name="Brown T."/>
            <person name="Cohen L."/>
        </authorList>
    </citation>
    <scope>NUCLEOTIDE SEQUENCE</scope>
    <source>
        <strain evidence="2">CCMP281</strain>
    </source>
</reference>
<proteinExistence type="predicted"/>
<evidence type="ECO:0000256" key="1">
    <source>
        <dbReference type="SAM" id="MobiDB-lite"/>
    </source>
</evidence>
<sequence length="134" mass="14710">MLPITELLYYLRHERERLQIVHAAREFALSRHLWYQRALDLTQLIDGVLHSGKQEGSRGGLPTLSAAPSPLVATNGIGPTPVPTSKVATEGVAPLVWRTPWAAAMGRHGQAREKVGLAGRRDLAKDLAERHPRG</sequence>
<accession>A0A7S3EUI8</accession>
<evidence type="ECO:0000313" key="2">
    <source>
        <dbReference type="EMBL" id="CAE0108726.1"/>
    </source>
</evidence>
<name>A0A7S3EUI8_9EUKA</name>
<organism evidence="2">
    <name type="scientific">Haptolina ericina</name>
    <dbReference type="NCBI Taxonomy" id="156174"/>
    <lineage>
        <taxon>Eukaryota</taxon>
        <taxon>Haptista</taxon>
        <taxon>Haptophyta</taxon>
        <taxon>Prymnesiophyceae</taxon>
        <taxon>Prymnesiales</taxon>
        <taxon>Prymnesiaceae</taxon>
        <taxon>Haptolina</taxon>
    </lineage>
</organism>
<feature type="region of interest" description="Disordered" evidence="1">
    <location>
        <begin position="110"/>
        <end position="134"/>
    </location>
</feature>